<comment type="caution">
    <text evidence="3">The sequence shown here is derived from an EMBL/GenBank/DDBJ whole genome shotgun (WGS) entry which is preliminary data.</text>
</comment>
<evidence type="ECO:0000313" key="3">
    <source>
        <dbReference type="EMBL" id="MDN5213231.1"/>
    </source>
</evidence>
<feature type="transmembrane region" description="Helical" evidence="1">
    <location>
        <begin position="127"/>
        <end position="146"/>
    </location>
</feature>
<dbReference type="EMBL" id="JAUJEB010000002">
    <property type="protein sequence ID" value="MDN5213231.1"/>
    <property type="molecule type" value="Genomic_DNA"/>
</dbReference>
<dbReference type="PANTHER" id="PTHR40659:SF1">
    <property type="entry name" value="NICKEL_COBALT EFFLUX SYSTEM RCNA"/>
    <property type="match status" value="1"/>
</dbReference>
<dbReference type="Pfam" id="PF13386">
    <property type="entry name" value="DsbD_2"/>
    <property type="match status" value="1"/>
</dbReference>
<feature type="domain" description="Urease accessory protein UreH-like transmembrane" evidence="2">
    <location>
        <begin position="26"/>
        <end position="194"/>
    </location>
</feature>
<name>A0ABT8LA24_9BACT</name>
<feature type="transmembrane region" description="Helical" evidence="1">
    <location>
        <begin position="158"/>
        <end position="180"/>
    </location>
</feature>
<dbReference type="PANTHER" id="PTHR40659">
    <property type="entry name" value="NICKEL/COBALT EFFLUX SYSTEM RCNA"/>
    <property type="match status" value="1"/>
</dbReference>
<reference evidence="3" key="1">
    <citation type="submission" date="2023-06" db="EMBL/GenBank/DDBJ databases">
        <title>Genomic of Agaribacillus aureum.</title>
        <authorList>
            <person name="Wang G."/>
        </authorList>
    </citation>
    <scope>NUCLEOTIDE SEQUENCE</scope>
    <source>
        <strain evidence="3">BMA12</strain>
    </source>
</reference>
<dbReference type="RefSeq" id="WP_346758571.1">
    <property type="nucleotide sequence ID" value="NZ_JAUJEB010000002.1"/>
</dbReference>
<keyword evidence="1" id="KW-0472">Membrane</keyword>
<keyword evidence="1" id="KW-0812">Transmembrane</keyword>
<gene>
    <name evidence="3" type="ORF">QQ020_14275</name>
</gene>
<protein>
    <submittedName>
        <fullName evidence="3">Sulfite exporter TauE/SafE family protein</fullName>
    </submittedName>
</protein>
<proteinExistence type="predicted"/>
<keyword evidence="1" id="KW-1133">Transmembrane helix</keyword>
<feature type="transmembrane region" description="Helical" evidence="1">
    <location>
        <begin position="200"/>
        <end position="219"/>
    </location>
</feature>
<evidence type="ECO:0000256" key="1">
    <source>
        <dbReference type="SAM" id="Phobius"/>
    </source>
</evidence>
<keyword evidence="4" id="KW-1185">Reference proteome</keyword>
<dbReference type="InterPro" id="IPR039447">
    <property type="entry name" value="UreH-like_TM_dom"/>
</dbReference>
<organism evidence="3 4">
    <name type="scientific">Agaribacillus aureus</name>
    <dbReference type="NCBI Taxonomy" id="3051825"/>
    <lineage>
        <taxon>Bacteria</taxon>
        <taxon>Pseudomonadati</taxon>
        <taxon>Bacteroidota</taxon>
        <taxon>Cytophagia</taxon>
        <taxon>Cytophagales</taxon>
        <taxon>Splendidivirgaceae</taxon>
        <taxon>Agaribacillus</taxon>
    </lineage>
</organism>
<feature type="transmembrane region" description="Helical" evidence="1">
    <location>
        <begin position="75"/>
        <end position="96"/>
    </location>
</feature>
<accession>A0ABT8LA24</accession>
<sequence length="227" mass="24991">MTGILTYSATFILGLIHAFEPGHGKSILAAFSLRQTNLKIFASLILSLFLSHFLVLGLFAWGLQTLSSSELLEDYSRHLQLISPILVIAFGAYLFYKAKKHHKTETGCSCGHHHATDTISNTKTASITGFIAGLMPCPTAVAPLIISGVHDGFNSTIVHILIYVSGMTLALFVFTGILLLMKSFFQRQIKRIEGRLNFNFLSALIMIGIGLVYLVINMLSPDTHHHF</sequence>
<feature type="transmembrane region" description="Helical" evidence="1">
    <location>
        <begin position="40"/>
        <end position="63"/>
    </location>
</feature>
<evidence type="ECO:0000313" key="4">
    <source>
        <dbReference type="Proteomes" id="UP001172083"/>
    </source>
</evidence>
<evidence type="ECO:0000259" key="2">
    <source>
        <dbReference type="Pfam" id="PF13386"/>
    </source>
</evidence>
<dbReference type="InterPro" id="IPR051224">
    <property type="entry name" value="NiCoT_RcnA"/>
</dbReference>
<dbReference type="Proteomes" id="UP001172083">
    <property type="component" value="Unassembled WGS sequence"/>
</dbReference>